<dbReference type="AlphaFoldDB" id="A0A1R2C883"/>
<name>A0A1R2C883_9CILI</name>
<proteinExistence type="predicted"/>
<protein>
    <submittedName>
        <fullName evidence="1">Uncharacterized protein</fullName>
    </submittedName>
</protein>
<dbReference type="EMBL" id="MPUH01000245">
    <property type="protein sequence ID" value="OMJ85155.1"/>
    <property type="molecule type" value="Genomic_DNA"/>
</dbReference>
<reference evidence="1 2" key="1">
    <citation type="submission" date="2016-11" db="EMBL/GenBank/DDBJ databases">
        <title>The macronuclear genome of Stentor coeruleus: a giant cell with tiny introns.</title>
        <authorList>
            <person name="Slabodnick M."/>
            <person name="Ruby J.G."/>
            <person name="Reiff S.B."/>
            <person name="Swart E.C."/>
            <person name="Gosai S."/>
            <person name="Prabakaran S."/>
            <person name="Witkowska E."/>
            <person name="Larue G.E."/>
            <person name="Fisher S."/>
            <person name="Freeman R.M."/>
            <person name="Gunawardena J."/>
            <person name="Chu W."/>
            <person name="Stover N.A."/>
            <person name="Gregory B.D."/>
            <person name="Nowacki M."/>
            <person name="Derisi J."/>
            <person name="Roy S.W."/>
            <person name="Marshall W.F."/>
            <person name="Sood P."/>
        </authorList>
    </citation>
    <scope>NUCLEOTIDE SEQUENCE [LARGE SCALE GENOMIC DNA]</scope>
    <source>
        <strain evidence="1">WM001</strain>
    </source>
</reference>
<comment type="caution">
    <text evidence="1">The sequence shown here is derived from an EMBL/GenBank/DDBJ whole genome shotgun (WGS) entry which is preliminary data.</text>
</comment>
<dbReference type="Proteomes" id="UP000187209">
    <property type="component" value="Unassembled WGS sequence"/>
</dbReference>
<gene>
    <name evidence="1" type="ORF">SteCoe_13545</name>
</gene>
<organism evidence="1 2">
    <name type="scientific">Stentor coeruleus</name>
    <dbReference type="NCBI Taxonomy" id="5963"/>
    <lineage>
        <taxon>Eukaryota</taxon>
        <taxon>Sar</taxon>
        <taxon>Alveolata</taxon>
        <taxon>Ciliophora</taxon>
        <taxon>Postciliodesmatophora</taxon>
        <taxon>Heterotrichea</taxon>
        <taxon>Heterotrichida</taxon>
        <taxon>Stentoridae</taxon>
        <taxon>Stentor</taxon>
    </lineage>
</organism>
<keyword evidence="2" id="KW-1185">Reference proteome</keyword>
<sequence length="694" mass="80811">MSSAYTNYLHLKTTLQDLPKNFYNKLTENEKGVFDELLTAIDSILPSSKKKKSKTNQIVVGNFQPRTVIMCLNLKKISTGKMFSLKRFAFGLMRCLYKEVIRQKASQVPKGRRRKEEAKSKDFGTSTEDIEISILRVRAEGAENRKNTLKGVVKLMTMKQEKKGRNWLFSEWKRIYDDKIRKKSMFLGFINKVLVSRLSQCCKGIFAKKVFPRMTSKLMKMTLSNILMKRMGLYFHKLCSEQIVKVEAVRKDPGFFTVEAQDFMFGCNFKEAILSEINENVLDKENECAEEFRYGPRKNTKMIKKKKQLLRRSKDMDKITVLDKNHRWVLAFALLKWKKLYFSIHSDFQNKSSLAQTMSQLLEKIYQKVVLNRKSMFFQLIKVKYDINKQSRPFKISLGVSHLDSIISRYLNKYILYSFYDLKEFNIRAASPSSPSGGARSQSPGSNADLQERKAYCFYCKLKSVLKKAQLKKKIMAFVSLQNFYDTRVDRVMKNRISALFQMLQRSLFGIMYNAFQDIREKSVANMIKSQAFYFIVQSVIEKNLFVNCKKAFTSIKAYPYGSVNYLVRTIDKKLVYSHLRTGFDSILNHCVNLNSFLFVRAMIAKKVYEKTYFKRLSSSFLTWIGSTEDYQLAKELGLVDANLDGKFTTKFEFGTINHNYSSSQDQKCEKNYFLTGHSRFFSEYLDGPITASS</sequence>
<evidence type="ECO:0000313" key="2">
    <source>
        <dbReference type="Proteomes" id="UP000187209"/>
    </source>
</evidence>
<evidence type="ECO:0000313" key="1">
    <source>
        <dbReference type="EMBL" id="OMJ85155.1"/>
    </source>
</evidence>
<accession>A0A1R2C883</accession>